<dbReference type="PANTHER" id="PTHR21017">
    <property type="entry name" value="NIPSNAP-RELATED"/>
    <property type="match status" value="1"/>
</dbReference>
<proteinExistence type="inferred from homology"/>
<evidence type="ECO:0000256" key="1">
    <source>
        <dbReference type="ARBA" id="ARBA00005291"/>
    </source>
</evidence>
<evidence type="ECO:0000313" key="4">
    <source>
        <dbReference type="Proteomes" id="UP000027186"/>
    </source>
</evidence>
<comment type="similarity">
    <text evidence="1">Belongs to the NipSnap family.</text>
</comment>
<dbReference type="Pfam" id="PF07978">
    <property type="entry name" value="NIPSNAP"/>
    <property type="match status" value="1"/>
</dbReference>
<dbReference type="EMBL" id="CP007796">
    <property type="protein sequence ID" value="AIB15919.1"/>
    <property type="molecule type" value="Genomic_DNA"/>
</dbReference>
<organism evidence="3 4">
    <name type="scientific">Azospirillum argentinense</name>
    <dbReference type="NCBI Taxonomy" id="2970906"/>
    <lineage>
        <taxon>Bacteria</taxon>
        <taxon>Pseudomonadati</taxon>
        <taxon>Pseudomonadota</taxon>
        <taxon>Alphaproteobacteria</taxon>
        <taxon>Rhodospirillales</taxon>
        <taxon>Azospirillaceae</taxon>
        <taxon>Azospirillum</taxon>
    </lineage>
</organism>
<gene>
    <name evidence="3" type="ORF">ABAZ39_29120</name>
</gene>
<dbReference type="InterPro" id="IPR012577">
    <property type="entry name" value="NIPSNAP"/>
</dbReference>
<evidence type="ECO:0000313" key="3">
    <source>
        <dbReference type="EMBL" id="AIB15919.1"/>
    </source>
</evidence>
<dbReference type="Gene3D" id="3.30.70.100">
    <property type="match status" value="1"/>
</dbReference>
<name>A0A060DYS4_9PROT</name>
<dbReference type="InterPro" id="IPR051557">
    <property type="entry name" value="NipSnap_domain"/>
</dbReference>
<dbReference type="AlphaFoldDB" id="A0A060DYS4"/>
<dbReference type="PANTHER" id="PTHR21017:SF17">
    <property type="entry name" value="PROTEIN NIPSNAP"/>
    <property type="match status" value="1"/>
</dbReference>
<evidence type="ECO:0000259" key="2">
    <source>
        <dbReference type="Pfam" id="PF07978"/>
    </source>
</evidence>
<feature type="domain" description="NIPSNAP" evidence="2">
    <location>
        <begin position="4"/>
        <end position="103"/>
    </location>
</feature>
<sequence>MVVEERTYVLHTSVSLTEYLRIYETEGLPAQKPILGGFLGYFVTEFGTQNQLVHLWAYADLEDRRARRARLAGNAQWQGCLAKIRPMIMTMENRILYPTSFSPIRELPITTGQPDTALA</sequence>
<keyword evidence="3" id="KW-0614">Plasmid</keyword>
<dbReference type="InterPro" id="IPR011008">
    <property type="entry name" value="Dimeric_a/b-barrel"/>
</dbReference>
<reference evidence="3 4" key="1">
    <citation type="journal article" date="2014" name="Genome Announc.">
        <title>Complete Genome Sequence of the Model Rhizosphere Strain Azospirillum brasilense Az39, Successfully Applied in Agriculture.</title>
        <authorList>
            <person name="Rivera D."/>
            <person name="Revale S."/>
            <person name="Molina R."/>
            <person name="Gualpa J."/>
            <person name="Puente M."/>
            <person name="Maroniche G."/>
            <person name="Paris G."/>
            <person name="Baker D."/>
            <person name="Clavijo B."/>
            <person name="McLay K."/>
            <person name="Spaepen S."/>
            <person name="Perticari A."/>
            <person name="Vazquez M."/>
            <person name="Wisniewski-Dye F."/>
            <person name="Watkins C."/>
            <person name="Martinez-Abarca F."/>
            <person name="Vanderleyden J."/>
            <person name="Cassan F."/>
        </authorList>
    </citation>
    <scope>NUCLEOTIDE SEQUENCE [LARGE SCALE GENOMIC DNA]</scope>
    <source>
        <strain evidence="3 4">Az39</strain>
        <plasmid evidence="3">AbAZ39_p3</plasmid>
    </source>
</reference>
<geneLocation type="plasmid" evidence="3 4">
    <name>AbAZ39_p3</name>
</geneLocation>
<protein>
    <recommendedName>
        <fullName evidence="2">NIPSNAP domain-containing protein</fullName>
    </recommendedName>
</protein>
<dbReference type="RefSeq" id="WP_040137816.1">
    <property type="nucleotide sequence ID" value="NZ_CP007796.1"/>
</dbReference>
<dbReference type="Proteomes" id="UP000027186">
    <property type="component" value="Plasmid AbAZ39_p3"/>
</dbReference>
<dbReference type="KEGG" id="abq:ABAZ39_29120"/>
<dbReference type="SUPFAM" id="SSF54909">
    <property type="entry name" value="Dimeric alpha+beta barrel"/>
    <property type="match status" value="1"/>
</dbReference>
<accession>A0A060DYS4</accession>